<sequence>MPKRRPARRALPPTRTPHLAPRPPRRLPGPPRLLPGPPRLLPGPPRLRLGPVPPPPETLTPADCARL</sequence>
<feature type="region of interest" description="Disordered" evidence="1">
    <location>
        <begin position="1"/>
        <end position="67"/>
    </location>
</feature>
<proteinExistence type="predicted"/>
<evidence type="ECO:0000313" key="2">
    <source>
        <dbReference type="EMBL" id="QDQ12813.1"/>
    </source>
</evidence>
<dbReference type="AlphaFoldDB" id="A0A516RAZ9"/>
<evidence type="ECO:0000256" key="1">
    <source>
        <dbReference type="SAM" id="MobiDB-lite"/>
    </source>
</evidence>
<dbReference type="Proteomes" id="UP000316806">
    <property type="component" value="Chromosome"/>
</dbReference>
<dbReference type="EMBL" id="CP040916">
    <property type="protein sequence ID" value="QDQ12813.1"/>
    <property type="molecule type" value="Genomic_DNA"/>
</dbReference>
<gene>
    <name evidence="2" type="ORF">FH965_21420</name>
</gene>
<feature type="compositionally biased region" description="Low complexity" evidence="1">
    <location>
        <begin position="9"/>
        <end position="19"/>
    </location>
</feature>
<accession>A0A516RAZ9</accession>
<organism evidence="2 3">
    <name type="scientific">Streptomyces spectabilis</name>
    <dbReference type="NCBI Taxonomy" id="68270"/>
    <lineage>
        <taxon>Bacteria</taxon>
        <taxon>Bacillati</taxon>
        <taxon>Actinomycetota</taxon>
        <taxon>Actinomycetes</taxon>
        <taxon>Kitasatosporales</taxon>
        <taxon>Streptomycetaceae</taxon>
        <taxon>Streptomyces</taxon>
    </lineage>
</organism>
<feature type="compositionally biased region" description="Pro residues" evidence="1">
    <location>
        <begin position="20"/>
        <end position="58"/>
    </location>
</feature>
<evidence type="ECO:0000313" key="3">
    <source>
        <dbReference type="Proteomes" id="UP000316806"/>
    </source>
</evidence>
<protein>
    <submittedName>
        <fullName evidence="2">Uncharacterized protein</fullName>
    </submittedName>
</protein>
<reference evidence="2 3" key="1">
    <citation type="journal article" date="2019" name="J. Ind. Microbiol. Biotechnol.">
        <title>The complete genomic sequence of Streptomyces spectabilis NRRL-2792 and identification of secondary metabolite biosynthetic gene clusters.</title>
        <authorList>
            <person name="Sinha A."/>
            <person name="Phillips-Salemka S."/>
            <person name="Niraula T.A."/>
            <person name="Short K.A."/>
            <person name="Niraula N.P."/>
        </authorList>
    </citation>
    <scope>NUCLEOTIDE SEQUENCE [LARGE SCALE GENOMIC DNA]</scope>
    <source>
        <strain evidence="2 3">NRRL 2792</strain>
    </source>
</reference>
<name>A0A516RAZ9_STRST</name>